<accession>A0A9W6INT4</accession>
<gene>
    <name evidence="2" type="ORF">GCM10017621_32560</name>
</gene>
<reference evidence="2" key="2">
    <citation type="submission" date="2023-01" db="EMBL/GenBank/DDBJ databases">
        <authorList>
            <person name="Sun Q."/>
            <person name="Evtushenko L."/>
        </authorList>
    </citation>
    <scope>NUCLEOTIDE SEQUENCE</scope>
    <source>
        <strain evidence="2">VKM B-1513</strain>
    </source>
</reference>
<dbReference type="Proteomes" id="UP001143486">
    <property type="component" value="Unassembled WGS sequence"/>
</dbReference>
<organism evidence="2 3">
    <name type="scientific">Maricaulis virginensis</name>
    <dbReference type="NCBI Taxonomy" id="144022"/>
    <lineage>
        <taxon>Bacteria</taxon>
        <taxon>Pseudomonadati</taxon>
        <taxon>Pseudomonadota</taxon>
        <taxon>Alphaproteobacteria</taxon>
        <taxon>Maricaulales</taxon>
        <taxon>Maricaulaceae</taxon>
        <taxon>Maricaulis</taxon>
    </lineage>
</organism>
<protein>
    <submittedName>
        <fullName evidence="2">Uncharacterized protein</fullName>
    </submittedName>
</protein>
<dbReference type="AlphaFoldDB" id="A0A9W6INT4"/>
<comment type="caution">
    <text evidence="2">The sequence shown here is derived from an EMBL/GenBank/DDBJ whole genome shotgun (WGS) entry which is preliminary data.</text>
</comment>
<evidence type="ECO:0000256" key="1">
    <source>
        <dbReference type="SAM" id="MobiDB-lite"/>
    </source>
</evidence>
<evidence type="ECO:0000313" key="3">
    <source>
        <dbReference type="Proteomes" id="UP001143486"/>
    </source>
</evidence>
<keyword evidence="3" id="KW-1185">Reference proteome</keyword>
<reference evidence="2" key="1">
    <citation type="journal article" date="2014" name="Int. J. Syst. Evol. Microbiol.">
        <title>Complete genome sequence of Corynebacterium casei LMG S-19264T (=DSM 44701T), isolated from a smear-ripened cheese.</title>
        <authorList>
            <consortium name="US DOE Joint Genome Institute (JGI-PGF)"/>
            <person name="Walter F."/>
            <person name="Albersmeier A."/>
            <person name="Kalinowski J."/>
            <person name="Ruckert C."/>
        </authorList>
    </citation>
    <scope>NUCLEOTIDE SEQUENCE</scope>
    <source>
        <strain evidence="2">VKM B-1513</strain>
    </source>
</reference>
<evidence type="ECO:0000313" key="2">
    <source>
        <dbReference type="EMBL" id="GLK53748.1"/>
    </source>
</evidence>
<sequence>MRDRVGQGSGQIVFEMAPVDHFHTADNLIGRHAQRLGRHHNDIGVFTIAVGVCLGQCRRAGHETEHKQRAGGGKKVTHGIPAT</sequence>
<dbReference type="EMBL" id="BSFE01000013">
    <property type="protein sequence ID" value="GLK53748.1"/>
    <property type="molecule type" value="Genomic_DNA"/>
</dbReference>
<feature type="region of interest" description="Disordered" evidence="1">
    <location>
        <begin position="62"/>
        <end position="83"/>
    </location>
</feature>
<proteinExistence type="predicted"/>
<name>A0A9W6INT4_9PROT</name>